<dbReference type="AlphaFoldDB" id="A0A949U5A7"/>
<evidence type="ECO:0000313" key="3">
    <source>
        <dbReference type="Proteomes" id="UP000694308"/>
    </source>
</evidence>
<gene>
    <name evidence="2" type="ORF">I6U48_27995</name>
</gene>
<feature type="domain" description="PucR C-terminal helix-turn-helix" evidence="1">
    <location>
        <begin position="251"/>
        <end position="300"/>
    </location>
</feature>
<proteinExistence type="predicted"/>
<organism evidence="2 3">
    <name type="scientific">Clostridium thailandense</name>
    <dbReference type="NCBI Taxonomy" id="2794346"/>
    <lineage>
        <taxon>Bacteria</taxon>
        <taxon>Bacillati</taxon>
        <taxon>Bacillota</taxon>
        <taxon>Clostridia</taxon>
        <taxon>Eubacteriales</taxon>
        <taxon>Clostridiaceae</taxon>
        <taxon>Clostridium</taxon>
    </lineage>
</organism>
<reference evidence="2" key="1">
    <citation type="submission" date="2020-12" db="EMBL/GenBank/DDBJ databases">
        <title>Clostridium thailandense sp. nov., a novel acetogenic bacterium isolated from peat land soil in Thailand.</title>
        <authorList>
            <person name="Chaikitkaew S."/>
            <person name="Birkeland N.K."/>
        </authorList>
    </citation>
    <scope>NUCLEOTIDE SEQUENCE</scope>
    <source>
        <strain evidence="2">PL3</strain>
    </source>
</reference>
<keyword evidence="3" id="KW-1185">Reference proteome</keyword>
<evidence type="ECO:0000259" key="1">
    <source>
        <dbReference type="Pfam" id="PF13556"/>
    </source>
</evidence>
<dbReference type="Pfam" id="PF13556">
    <property type="entry name" value="HTH_30"/>
    <property type="match status" value="1"/>
</dbReference>
<dbReference type="PANTHER" id="PTHR33744:SF15">
    <property type="entry name" value="CARBOHYDRATE DIACID REGULATOR"/>
    <property type="match status" value="1"/>
</dbReference>
<dbReference type="Proteomes" id="UP000694308">
    <property type="component" value="Unassembled WGS sequence"/>
</dbReference>
<accession>A0A949U5A7</accession>
<evidence type="ECO:0000313" key="2">
    <source>
        <dbReference type="EMBL" id="MBV7276719.1"/>
    </source>
</evidence>
<dbReference type="EMBL" id="JAEEGC010000202">
    <property type="protein sequence ID" value="MBV7276719.1"/>
    <property type="molecule type" value="Genomic_DNA"/>
</dbReference>
<comment type="caution">
    <text evidence="2">The sequence shown here is derived from an EMBL/GenBank/DDBJ whole genome shotgun (WGS) entry which is preliminary data.</text>
</comment>
<protein>
    <submittedName>
        <fullName evidence="2">Helix-turn-helix domain-containing protein</fullName>
    </submittedName>
</protein>
<dbReference type="InterPro" id="IPR025736">
    <property type="entry name" value="PucR_C-HTH_dom"/>
</dbReference>
<name>A0A949U5A7_9CLOT</name>
<dbReference type="PANTHER" id="PTHR33744">
    <property type="entry name" value="CARBOHYDRATE DIACID REGULATOR"/>
    <property type="match status" value="1"/>
</dbReference>
<sequence length="314" mass="37256">MESFRDFLDDLCLNTGIRFNLFEDNNELYHGLDSESSETIRCKLKAQNKELYIYLDKKNKDNIKLISYIIVDKYKEKYCIREKLMIDLLNGKEVGIDLIEKNLYFLQDGIIILLVNVDKNKNEALEIIKQSYLDQEVISFIYGDDIVICGAFDDIEEHARSIKEAIVSHVYCKVYVSLGNRSYDAVDIVNSYRFTKESMMLGKRFCSKDEIFYYDKMLFEKIVFNIDYSVKEELMSRFKDKFDVFDKEIINTIEEFANCGLNISDASRKLYVHRNTLIYRIEKIKKETGFDIRQFTDATVFIISFMIWKEKYRN</sequence>
<dbReference type="InterPro" id="IPR051448">
    <property type="entry name" value="CdaR-like_regulators"/>
</dbReference>
<dbReference type="RefSeq" id="WP_218323799.1">
    <property type="nucleotide sequence ID" value="NZ_JAEEGC010000202.1"/>
</dbReference>